<dbReference type="InterPro" id="IPR036866">
    <property type="entry name" value="RibonucZ/Hydroxyglut_hydro"/>
</dbReference>
<evidence type="ECO:0000313" key="4">
    <source>
        <dbReference type="Proteomes" id="UP001297092"/>
    </source>
</evidence>
<dbReference type="InterPro" id="IPR001279">
    <property type="entry name" value="Metallo-B-lactamas"/>
</dbReference>
<name>A0ABS5S7L8_9FLAO</name>
<dbReference type="SUPFAM" id="SSF52821">
    <property type="entry name" value="Rhodanese/Cell cycle control phosphatase"/>
    <property type="match status" value="2"/>
</dbReference>
<proteinExistence type="predicted"/>
<dbReference type="InterPro" id="IPR044528">
    <property type="entry name" value="POD-like_MBL-fold"/>
</dbReference>
<feature type="domain" description="Rhodanese" evidence="2">
    <location>
        <begin position="264"/>
        <end position="317"/>
    </location>
</feature>
<feature type="domain" description="Rhodanese" evidence="2">
    <location>
        <begin position="364"/>
        <end position="443"/>
    </location>
</feature>
<dbReference type="PROSITE" id="PS50206">
    <property type="entry name" value="RHODANESE_3"/>
    <property type="match status" value="2"/>
</dbReference>
<protein>
    <submittedName>
        <fullName evidence="3">MBL fold metallo-hydrolase</fullName>
    </submittedName>
</protein>
<dbReference type="InterPro" id="IPR036873">
    <property type="entry name" value="Rhodanese-like_dom_sf"/>
</dbReference>
<dbReference type="Gene3D" id="3.60.15.10">
    <property type="entry name" value="Ribonuclease Z/Hydroxyacylglutathione hydrolase-like"/>
    <property type="match status" value="1"/>
</dbReference>
<keyword evidence="1" id="KW-0479">Metal-binding</keyword>
<keyword evidence="4" id="KW-1185">Reference proteome</keyword>
<reference evidence="3 4" key="1">
    <citation type="submission" date="2021-05" db="EMBL/GenBank/DDBJ databases">
        <title>Aequorivita echinoideorum JCM 30378 genome.</title>
        <authorList>
            <person name="Zhang H."/>
            <person name="Li C."/>
        </authorList>
    </citation>
    <scope>NUCLEOTIDE SEQUENCE [LARGE SCALE GENOMIC DNA]</scope>
    <source>
        <strain evidence="3 4">JCM30378</strain>
    </source>
</reference>
<dbReference type="PANTHER" id="PTHR43084">
    <property type="entry name" value="PERSULFIDE DIOXYGENASE ETHE1"/>
    <property type="match status" value="1"/>
</dbReference>
<sequence>MTIKQFEYKPLAHFSYAIISDGQMALVDPQRDPQQYYSYAEENNAKIVAVFETHPHADFVSSHLQIHKECGATLYASKKMGAGYAHKSFDDGSEITIGKATFKAINTPGHSPDSITIVASENNETALFNGDTLFVGDVGRPDLRENVGHMTAKREELAKAMYHSIQNKFNDLPDNALVFPAHGAGSLCGKGMSADATSSTLGNERMGNWAFKKQTEAEFVSHLLDSQPFIPHYFGYNVDINKEGAEILQKSISTIPVKLNVSEVEKDAVIIDVRAAADFKKSHLPGSFNIMAISDNAQFETWLGSIVRPEEDYYLVVNSSEEIQKILNRVAKIGYEKNLKAVMTLAKTEMESSAELPLEDFRNNTEKYTIIDIRNDGEVADGKFFESALAIPLHRLRESISEIPQDKPIIVHCAAGFRSAAGSSIIDKSIDKVPVYDLGENIKDFK</sequence>
<dbReference type="InterPro" id="IPR051682">
    <property type="entry name" value="Mito_Persulfide_Diox"/>
</dbReference>
<evidence type="ECO:0000256" key="1">
    <source>
        <dbReference type="ARBA" id="ARBA00022723"/>
    </source>
</evidence>
<dbReference type="EMBL" id="JAHCTB010000007">
    <property type="protein sequence ID" value="MBT0609193.1"/>
    <property type="molecule type" value="Genomic_DNA"/>
</dbReference>
<dbReference type="Proteomes" id="UP001297092">
    <property type="component" value="Unassembled WGS sequence"/>
</dbReference>
<dbReference type="RefSeq" id="WP_214114627.1">
    <property type="nucleotide sequence ID" value="NZ_JAHCTB010000007.1"/>
</dbReference>
<dbReference type="SMART" id="SM00849">
    <property type="entry name" value="Lactamase_B"/>
    <property type="match status" value="1"/>
</dbReference>
<dbReference type="PANTHER" id="PTHR43084:SF1">
    <property type="entry name" value="PERSULFIDE DIOXYGENASE ETHE1, MITOCHONDRIAL"/>
    <property type="match status" value="1"/>
</dbReference>
<evidence type="ECO:0000259" key="2">
    <source>
        <dbReference type="PROSITE" id="PS50206"/>
    </source>
</evidence>
<dbReference type="InterPro" id="IPR001763">
    <property type="entry name" value="Rhodanese-like_dom"/>
</dbReference>
<dbReference type="Gene3D" id="3.40.250.10">
    <property type="entry name" value="Rhodanese-like domain"/>
    <property type="match status" value="2"/>
</dbReference>
<accession>A0ABS5S7L8</accession>
<dbReference type="SUPFAM" id="SSF56281">
    <property type="entry name" value="Metallo-hydrolase/oxidoreductase"/>
    <property type="match status" value="1"/>
</dbReference>
<organism evidence="3 4">
    <name type="scientific">Aequorivita echinoideorum</name>
    <dbReference type="NCBI Taxonomy" id="1549647"/>
    <lineage>
        <taxon>Bacteria</taxon>
        <taxon>Pseudomonadati</taxon>
        <taxon>Bacteroidota</taxon>
        <taxon>Flavobacteriia</taxon>
        <taxon>Flavobacteriales</taxon>
        <taxon>Flavobacteriaceae</taxon>
        <taxon>Aequorivita</taxon>
    </lineage>
</organism>
<dbReference type="Pfam" id="PF00581">
    <property type="entry name" value="Rhodanese"/>
    <property type="match status" value="2"/>
</dbReference>
<evidence type="ECO:0000313" key="3">
    <source>
        <dbReference type="EMBL" id="MBT0609193.1"/>
    </source>
</evidence>
<gene>
    <name evidence="3" type="ORF">KIV10_13475</name>
</gene>
<comment type="caution">
    <text evidence="3">The sequence shown here is derived from an EMBL/GenBank/DDBJ whole genome shotgun (WGS) entry which is preliminary data.</text>
</comment>
<dbReference type="CDD" id="cd07724">
    <property type="entry name" value="POD-like_MBL-fold"/>
    <property type="match status" value="1"/>
</dbReference>
<dbReference type="CDD" id="cd00158">
    <property type="entry name" value="RHOD"/>
    <property type="match status" value="1"/>
</dbReference>
<dbReference type="Pfam" id="PF00753">
    <property type="entry name" value="Lactamase_B"/>
    <property type="match status" value="1"/>
</dbReference>